<dbReference type="PANTHER" id="PTHR31806:SF1">
    <property type="entry name" value="PURINE-CYTOSINE PERMEASE FCY2-RELATED"/>
    <property type="match status" value="1"/>
</dbReference>
<feature type="transmembrane region" description="Helical" evidence="8">
    <location>
        <begin position="170"/>
        <end position="191"/>
    </location>
</feature>
<dbReference type="PIRSF" id="PIRSF002744">
    <property type="entry name" value="Pur-cyt_permease"/>
    <property type="match status" value="1"/>
</dbReference>
<dbReference type="KEGG" id="amq:AMETH_3102"/>
<dbReference type="PANTHER" id="PTHR31806">
    <property type="entry name" value="PURINE-CYTOSINE PERMEASE FCY2-RELATED"/>
    <property type="match status" value="1"/>
</dbReference>
<keyword evidence="10" id="KW-1185">Reference proteome</keyword>
<keyword evidence="3 7" id="KW-0813">Transport</keyword>
<dbReference type="eggNOG" id="COG1457">
    <property type="taxonomic scope" value="Bacteria"/>
</dbReference>
<dbReference type="AlphaFoldDB" id="A0A076MRD9"/>
<evidence type="ECO:0000256" key="5">
    <source>
        <dbReference type="ARBA" id="ARBA00022989"/>
    </source>
</evidence>
<comment type="subcellular location">
    <subcellularLocation>
        <location evidence="1">Membrane</location>
        <topology evidence="1">Multi-pass membrane protein</topology>
    </subcellularLocation>
</comment>
<sequence length="480" mass="51001">MAGNNIARAGATGGVVERRSIDYIPLTERHGKAWHQGPFWLTGGFMLPSLLIGFLGPSLGLGLVWSLVAVVCGMGFGTLFMALHANQGPRLGLPQMIQSRAQFGSRGAIFPLLMAVFIYVGYNVFQMVLAGDAVAMFLSGGRVWYLVFSVVAVVIAVVGHDLLHTVQRYFSYLIIVIFAILTVAAVVRFPLSGATPVSSGFTFSAFLAQFAAAGGYQISYSIYVSDYTRYLPQDLPEGKLIGWTFLGGFTGAAWLACLGSLIASYVPGPNALTELYHIGDGIFPGFGVVAVLATLPALIGTSGVNAYGAMLSGMTIVDGIRRVNPTLRVRITGVVFVGVVGALISVTMPADYMSSFEEFIMIMVNLLVPWTAVNLVDFYLVRHGRYAIADISDPDGGVYGRWAWRGLTAYFGGFLAMIPFLSLGFYTGPMTTALGGADIAFIVGLLVSGGLYLLLSGKIRNNPRTPGGQPSGVPALHTLG</sequence>
<dbReference type="Proteomes" id="UP000062973">
    <property type="component" value="Chromosome"/>
</dbReference>
<evidence type="ECO:0000256" key="1">
    <source>
        <dbReference type="ARBA" id="ARBA00004141"/>
    </source>
</evidence>
<name>A0A076MRD9_AMYME</name>
<evidence type="ECO:0000256" key="3">
    <source>
        <dbReference type="ARBA" id="ARBA00022448"/>
    </source>
</evidence>
<feature type="transmembrane region" description="Helical" evidence="8">
    <location>
        <begin position="329"/>
        <end position="347"/>
    </location>
</feature>
<dbReference type="GO" id="GO:0005886">
    <property type="term" value="C:plasma membrane"/>
    <property type="evidence" value="ECO:0007669"/>
    <property type="project" value="TreeGrafter"/>
</dbReference>
<protein>
    <submittedName>
        <fullName evidence="9">Cytosine/purine, uracil, thiamine, allantoin family permease</fullName>
    </submittedName>
</protein>
<reference evidence="9 10" key="1">
    <citation type="submission" date="2014-07" db="EMBL/GenBank/DDBJ databases">
        <title>Whole Genome Sequence of the Amycolatopsis methanolica 239.</title>
        <authorList>
            <person name="Tang B."/>
        </authorList>
    </citation>
    <scope>NUCLEOTIDE SEQUENCE [LARGE SCALE GENOMIC DNA]</scope>
    <source>
        <strain evidence="9 10">239</strain>
    </source>
</reference>
<feature type="transmembrane region" description="Helical" evidence="8">
    <location>
        <begin position="240"/>
        <end position="266"/>
    </location>
</feature>
<keyword evidence="4 8" id="KW-0812">Transmembrane</keyword>
<dbReference type="HOGENOM" id="CLU_026016_3_0_11"/>
<dbReference type="PATRIC" id="fig|1068978.7.peg.3314"/>
<feature type="transmembrane region" description="Helical" evidence="8">
    <location>
        <begin position="103"/>
        <end position="122"/>
    </location>
</feature>
<dbReference type="OrthoDB" id="9809167at2"/>
<feature type="transmembrane region" description="Helical" evidence="8">
    <location>
        <begin position="432"/>
        <end position="455"/>
    </location>
</feature>
<dbReference type="InterPro" id="IPR026030">
    <property type="entry name" value="Pur-cyt_permease_Fcy2/21/22"/>
</dbReference>
<dbReference type="RefSeq" id="WP_017988192.1">
    <property type="nucleotide sequence ID" value="NZ_AQUL01000002.1"/>
</dbReference>
<evidence type="ECO:0000256" key="6">
    <source>
        <dbReference type="ARBA" id="ARBA00023136"/>
    </source>
</evidence>
<keyword evidence="5 8" id="KW-1133">Transmembrane helix</keyword>
<dbReference type="Gene3D" id="1.10.4160.10">
    <property type="entry name" value="Hydantoin permease"/>
    <property type="match status" value="1"/>
</dbReference>
<organism evidence="9 10">
    <name type="scientific">Amycolatopsis methanolica 239</name>
    <dbReference type="NCBI Taxonomy" id="1068978"/>
    <lineage>
        <taxon>Bacteria</taxon>
        <taxon>Bacillati</taxon>
        <taxon>Actinomycetota</taxon>
        <taxon>Actinomycetes</taxon>
        <taxon>Pseudonocardiales</taxon>
        <taxon>Pseudonocardiaceae</taxon>
        <taxon>Amycolatopsis</taxon>
        <taxon>Amycolatopsis methanolica group</taxon>
    </lineage>
</organism>
<evidence type="ECO:0000256" key="7">
    <source>
        <dbReference type="PIRNR" id="PIRNR002744"/>
    </source>
</evidence>
<feature type="transmembrane region" description="Helical" evidence="8">
    <location>
        <begin position="286"/>
        <end position="308"/>
    </location>
</feature>
<comment type="similarity">
    <text evidence="2 7">Belongs to the purine-cytosine permease (2.A.39) family.</text>
</comment>
<feature type="transmembrane region" description="Helical" evidence="8">
    <location>
        <begin position="402"/>
        <end position="426"/>
    </location>
</feature>
<proteinExistence type="inferred from homology"/>
<evidence type="ECO:0000256" key="8">
    <source>
        <dbReference type="SAM" id="Phobius"/>
    </source>
</evidence>
<feature type="transmembrane region" description="Helical" evidence="8">
    <location>
        <begin position="359"/>
        <end position="381"/>
    </location>
</feature>
<feature type="transmembrane region" description="Helical" evidence="8">
    <location>
        <begin position="39"/>
        <end position="57"/>
    </location>
</feature>
<dbReference type="Pfam" id="PF02133">
    <property type="entry name" value="Transp_cyt_pur"/>
    <property type="match status" value="1"/>
</dbReference>
<evidence type="ECO:0000313" key="10">
    <source>
        <dbReference type="Proteomes" id="UP000062973"/>
    </source>
</evidence>
<dbReference type="STRING" id="1068978.AMETH_3102"/>
<gene>
    <name evidence="9" type="ORF">AMETH_3102</name>
</gene>
<evidence type="ECO:0000313" key="9">
    <source>
        <dbReference type="EMBL" id="AIJ23194.1"/>
    </source>
</evidence>
<dbReference type="InterPro" id="IPR001248">
    <property type="entry name" value="Pur-cyt_permease"/>
</dbReference>
<feature type="transmembrane region" description="Helical" evidence="8">
    <location>
        <begin position="142"/>
        <end position="163"/>
    </location>
</feature>
<feature type="transmembrane region" description="Helical" evidence="8">
    <location>
        <begin position="63"/>
        <end position="83"/>
    </location>
</feature>
<dbReference type="EMBL" id="CP009110">
    <property type="protein sequence ID" value="AIJ23194.1"/>
    <property type="molecule type" value="Genomic_DNA"/>
</dbReference>
<accession>A0A076MRD9</accession>
<keyword evidence="6 7" id="KW-0472">Membrane</keyword>
<feature type="transmembrane region" description="Helical" evidence="8">
    <location>
        <begin position="197"/>
        <end position="219"/>
    </location>
</feature>
<evidence type="ECO:0000256" key="4">
    <source>
        <dbReference type="ARBA" id="ARBA00022692"/>
    </source>
</evidence>
<evidence type="ECO:0000256" key="2">
    <source>
        <dbReference type="ARBA" id="ARBA00008974"/>
    </source>
</evidence>
<dbReference type="GO" id="GO:0022857">
    <property type="term" value="F:transmembrane transporter activity"/>
    <property type="evidence" value="ECO:0007669"/>
    <property type="project" value="InterPro"/>
</dbReference>